<proteinExistence type="inferred from homology"/>
<evidence type="ECO:0000256" key="1">
    <source>
        <dbReference type="ARBA" id="ARBA00007734"/>
    </source>
</evidence>
<dbReference type="CDD" id="cd16894">
    <property type="entry name" value="MltD-like"/>
    <property type="match status" value="1"/>
</dbReference>
<gene>
    <name evidence="3" type="ORF">A3SI_13542</name>
</gene>
<dbReference type="SUPFAM" id="SSF53955">
    <property type="entry name" value="Lysozyme-like"/>
    <property type="match status" value="1"/>
</dbReference>
<dbReference type="PANTHER" id="PTHR37423:SF2">
    <property type="entry name" value="MEMBRANE-BOUND LYTIC MUREIN TRANSGLYCOSYLASE C"/>
    <property type="match status" value="1"/>
</dbReference>
<dbReference type="OrthoDB" id="977752at2"/>
<dbReference type="STRING" id="1189621.A3SI_13542"/>
<evidence type="ECO:0000313" key="4">
    <source>
        <dbReference type="Proteomes" id="UP000005551"/>
    </source>
</evidence>
<dbReference type="Pfam" id="PF01464">
    <property type="entry name" value="SLT"/>
    <property type="match status" value="1"/>
</dbReference>
<dbReference type="Proteomes" id="UP000005551">
    <property type="component" value="Unassembled WGS sequence"/>
</dbReference>
<dbReference type="AlphaFoldDB" id="I5C0S3"/>
<protein>
    <submittedName>
        <fullName evidence="3">Peptidoglycan-binding lysin domain-containing protein</fullName>
    </submittedName>
</protein>
<organism evidence="3 4">
    <name type="scientific">Nitritalea halalkaliphila LW7</name>
    <dbReference type="NCBI Taxonomy" id="1189621"/>
    <lineage>
        <taxon>Bacteria</taxon>
        <taxon>Pseudomonadati</taxon>
        <taxon>Bacteroidota</taxon>
        <taxon>Cytophagia</taxon>
        <taxon>Cytophagales</taxon>
        <taxon>Cyclobacteriaceae</taxon>
        <taxon>Nitritalea</taxon>
    </lineage>
</organism>
<evidence type="ECO:0000259" key="2">
    <source>
        <dbReference type="Pfam" id="PF01464"/>
    </source>
</evidence>
<keyword evidence="4" id="KW-1185">Reference proteome</keyword>
<evidence type="ECO:0000313" key="3">
    <source>
        <dbReference type="EMBL" id="EIM75425.1"/>
    </source>
</evidence>
<dbReference type="InterPro" id="IPR008258">
    <property type="entry name" value="Transglycosylase_SLT_dom_1"/>
</dbReference>
<name>I5C0S3_9BACT</name>
<dbReference type="InterPro" id="IPR023346">
    <property type="entry name" value="Lysozyme-like_dom_sf"/>
</dbReference>
<sequence>MSFLLLTLLTGILWSSPDSLSARTIGPSPALRSVLNRPVPQVPARMQVANMQLELDAQARREIQADVDALYRNENYLQIKLRRIRTYLPLVEAELRAAGMPDDLKYLVIQESSLIADAVSSSNAVGYWQFKQGTAEEVFLRVDRQIDERKNIVSSTQGAARYLGKNMATFDNWMVAIVAYQMGPGGAKNYFGSQFSGQRKLQIDRKTHWYFKKFLAHKVAFEGYQDGFVSQTESLQAVPLQGPTTLKSLAAEWSVPLERLEAYNKWTRDGHIPGDKTYTVIVPGASDIRPPVLAERRPQAVPSPSDPSLLAGNVPSASAILTSAPELYRSRRPAKAPWQHSWACEKVNSAA</sequence>
<accession>I5C0S3</accession>
<dbReference type="PATRIC" id="fig|1189621.3.peg.2818"/>
<dbReference type="PANTHER" id="PTHR37423">
    <property type="entry name" value="SOLUBLE LYTIC MUREIN TRANSGLYCOSYLASE-RELATED"/>
    <property type="match status" value="1"/>
</dbReference>
<reference evidence="3 4" key="1">
    <citation type="submission" date="2012-05" db="EMBL/GenBank/DDBJ databases">
        <title>Genome sequence of Nitritalea halalkaliphila LW7.</title>
        <authorList>
            <person name="Jangir P.K."/>
            <person name="Singh A."/>
            <person name="Shivaji S."/>
            <person name="Sharma R."/>
        </authorList>
    </citation>
    <scope>NUCLEOTIDE SEQUENCE [LARGE SCALE GENOMIC DNA]</scope>
    <source>
        <strain evidence="3 4">LW7</strain>
    </source>
</reference>
<dbReference type="EMBL" id="AJYA01000030">
    <property type="protein sequence ID" value="EIM75425.1"/>
    <property type="molecule type" value="Genomic_DNA"/>
</dbReference>
<comment type="caution">
    <text evidence="3">The sequence shown here is derived from an EMBL/GenBank/DDBJ whole genome shotgun (WGS) entry which is preliminary data.</text>
</comment>
<dbReference type="Gene3D" id="1.10.530.10">
    <property type="match status" value="1"/>
</dbReference>
<comment type="similarity">
    <text evidence="1">Belongs to the transglycosylase Slt family.</text>
</comment>
<feature type="domain" description="Transglycosylase SLT" evidence="2">
    <location>
        <begin position="92"/>
        <end position="200"/>
    </location>
</feature>